<organism evidence="2 3">
    <name type="scientific">Actinomortierella ambigua</name>
    <dbReference type="NCBI Taxonomy" id="1343610"/>
    <lineage>
        <taxon>Eukaryota</taxon>
        <taxon>Fungi</taxon>
        <taxon>Fungi incertae sedis</taxon>
        <taxon>Mucoromycota</taxon>
        <taxon>Mortierellomycotina</taxon>
        <taxon>Mortierellomycetes</taxon>
        <taxon>Mortierellales</taxon>
        <taxon>Mortierellaceae</taxon>
        <taxon>Actinomortierella</taxon>
    </lineage>
</organism>
<gene>
    <name evidence="2" type="ORF">DFQ27_002376</name>
</gene>
<accession>A0A9P6TUJ5</accession>
<feature type="non-terminal residue" evidence="2">
    <location>
        <position position="139"/>
    </location>
</feature>
<name>A0A9P6TUJ5_9FUNG</name>
<evidence type="ECO:0000256" key="1">
    <source>
        <dbReference type="SAM" id="MobiDB-lite"/>
    </source>
</evidence>
<evidence type="ECO:0000313" key="3">
    <source>
        <dbReference type="Proteomes" id="UP000807716"/>
    </source>
</evidence>
<sequence length="139" mass="15110">CASIVDSESGTGETTGFGGQDVIVIDSDDERILDDDVIIVDGSSDDESLPASVLAVADYGDPTLMPLGQPIAVHDGMNCSLTFRHNTTCSMIGAVNQMKMLSREIHCRGVLRNQLRRFNISTLVEWTEFVPIVKPSILR</sequence>
<reference evidence="2" key="1">
    <citation type="journal article" date="2020" name="Fungal Divers.">
        <title>Resolving the Mortierellaceae phylogeny through synthesis of multi-gene phylogenetics and phylogenomics.</title>
        <authorList>
            <person name="Vandepol N."/>
            <person name="Liber J."/>
            <person name="Desiro A."/>
            <person name="Na H."/>
            <person name="Kennedy M."/>
            <person name="Barry K."/>
            <person name="Grigoriev I.V."/>
            <person name="Miller A.N."/>
            <person name="O'Donnell K."/>
            <person name="Stajich J.E."/>
            <person name="Bonito G."/>
        </authorList>
    </citation>
    <scope>NUCLEOTIDE SEQUENCE</scope>
    <source>
        <strain evidence="2">BC1065</strain>
    </source>
</reference>
<dbReference type="EMBL" id="JAAAJB010001898">
    <property type="protein sequence ID" value="KAG0247216.1"/>
    <property type="molecule type" value="Genomic_DNA"/>
</dbReference>
<proteinExistence type="predicted"/>
<evidence type="ECO:0000313" key="2">
    <source>
        <dbReference type="EMBL" id="KAG0247216.1"/>
    </source>
</evidence>
<dbReference type="Proteomes" id="UP000807716">
    <property type="component" value="Unassembled WGS sequence"/>
</dbReference>
<feature type="region of interest" description="Disordered" evidence="1">
    <location>
        <begin position="1"/>
        <end position="20"/>
    </location>
</feature>
<dbReference type="AlphaFoldDB" id="A0A9P6TUJ5"/>
<comment type="caution">
    <text evidence="2">The sequence shown here is derived from an EMBL/GenBank/DDBJ whole genome shotgun (WGS) entry which is preliminary data.</text>
</comment>
<feature type="non-terminal residue" evidence="2">
    <location>
        <position position="1"/>
    </location>
</feature>
<keyword evidence="3" id="KW-1185">Reference proteome</keyword>
<protein>
    <submittedName>
        <fullName evidence="2">Uncharacterized protein</fullName>
    </submittedName>
</protein>